<organism evidence="3 4">
    <name type="scientific">Dyadobacter soli</name>
    <dbReference type="NCBI Taxonomy" id="659014"/>
    <lineage>
        <taxon>Bacteria</taxon>
        <taxon>Pseudomonadati</taxon>
        <taxon>Bacteroidota</taxon>
        <taxon>Cytophagia</taxon>
        <taxon>Cytophagales</taxon>
        <taxon>Spirosomataceae</taxon>
        <taxon>Dyadobacter</taxon>
    </lineage>
</organism>
<evidence type="ECO:0000256" key="2">
    <source>
        <dbReference type="SAM" id="Phobius"/>
    </source>
</evidence>
<proteinExistence type="predicted"/>
<gene>
    <name evidence="3" type="ORF">SAMN04487996_101339</name>
</gene>
<dbReference type="Proteomes" id="UP000198748">
    <property type="component" value="Unassembled WGS sequence"/>
</dbReference>
<keyword evidence="2" id="KW-0472">Membrane</keyword>
<keyword evidence="2" id="KW-1133">Transmembrane helix</keyword>
<evidence type="ECO:0000313" key="4">
    <source>
        <dbReference type="Proteomes" id="UP000198748"/>
    </source>
</evidence>
<dbReference type="AlphaFoldDB" id="A0A1G6VVD5"/>
<dbReference type="EMBL" id="FNAN01000001">
    <property type="protein sequence ID" value="SDD56947.1"/>
    <property type="molecule type" value="Genomic_DNA"/>
</dbReference>
<accession>A0A1G6VVD5</accession>
<feature type="region of interest" description="Disordered" evidence="1">
    <location>
        <begin position="1"/>
        <end position="24"/>
    </location>
</feature>
<evidence type="ECO:0000256" key="1">
    <source>
        <dbReference type="SAM" id="MobiDB-lite"/>
    </source>
</evidence>
<evidence type="ECO:0000313" key="3">
    <source>
        <dbReference type="EMBL" id="SDD56947.1"/>
    </source>
</evidence>
<feature type="transmembrane region" description="Helical" evidence="2">
    <location>
        <begin position="33"/>
        <end position="52"/>
    </location>
</feature>
<protein>
    <submittedName>
        <fullName evidence="3">Uncharacterized protein</fullName>
    </submittedName>
</protein>
<sequence>MEIHHHQQTQTGGATNGEEDTHATHGGASRARYIVYAILAAIAIGISIYFYAPKPVNKAANANISLFLQNTITDIDTKLKNGDSNTDLATRLSWHKSNNALYNEAKSNSDKKIVQQREVLKTKMVQVQQRDFPELRTAYVDSKKEALDEQHVTIGLSGAHQEVLTFEGQMFKPEQVQEDFMKNIYGIVNDLRFKKVVYKWSDSPDGYHNYEIRSKGDAEI</sequence>
<dbReference type="RefSeq" id="WP_229212522.1">
    <property type="nucleotide sequence ID" value="NZ_FNAN01000001.1"/>
</dbReference>
<keyword evidence="2" id="KW-0812">Transmembrane</keyword>
<reference evidence="4" key="1">
    <citation type="submission" date="2016-10" db="EMBL/GenBank/DDBJ databases">
        <authorList>
            <person name="Varghese N."/>
            <person name="Submissions S."/>
        </authorList>
    </citation>
    <scope>NUCLEOTIDE SEQUENCE [LARGE SCALE GENOMIC DNA]</scope>
    <source>
        <strain evidence="4">DSM 25329</strain>
    </source>
</reference>
<name>A0A1G6VVD5_9BACT</name>
<keyword evidence="4" id="KW-1185">Reference proteome</keyword>